<feature type="binding site" evidence="6">
    <location>
        <position position="149"/>
    </location>
    <ligand>
        <name>FMN</name>
        <dbReference type="ChEBI" id="CHEBI:58210"/>
    </ligand>
</feature>
<reference evidence="8" key="3">
    <citation type="submission" date="2022-12" db="EMBL/GenBank/DDBJ databases">
        <authorList>
            <person name="Sun Q."/>
            <person name="Zhou Y."/>
        </authorList>
    </citation>
    <scope>NUCLEOTIDE SEQUENCE</scope>
    <source>
        <strain evidence="8">CGMCC 1.15034</strain>
    </source>
</reference>
<dbReference type="RefSeq" id="WP_128929534.1">
    <property type="nucleotide sequence ID" value="NZ_BMHC01000007.1"/>
</dbReference>
<feature type="binding site" evidence="6">
    <location>
        <position position="224"/>
    </location>
    <ligand>
        <name>FMN</name>
        <dbReference type="ChEBI" id="CHEBI:58210"/>
    </ligand>
</feature>
<gene>
    <name evidence="8" type="primary">ssuD</name>
    <name evidence="8" type="ORF">GCM10010987_38070</name>
    <name evidence="9" type="ORF">XH86_39965</name>
</gene>
<evidence type="ECO:0000256" key="2">
    <source>
        <dbReference type="ARBA" id="ARBA00022643"/>
    </source>
</evidence>
<evidence type="ECO:0000313" key="9">
    <source>
        <dbReference type="EMBL" id="QOZ64808.1"/>
    </source>
</evidence>
<evidence type="ECO:0000256" key="6">
    <source>
        <dbReference type="PIRSR" id="PIRSR000337-1"/>
    </source>
</evidence>
<evidence type="ECO:0000256" key="3">
    <source>
        <dbReference type="ARBA" id="ARBA00023002"/>
    </source>
</evidence>
<dbReference type="InterPro" id="IPR051260">
    <property type="entry name" value="Diverse_substr_monoxygenases"/>
</dbReference>
<evidence type="ECO:0000313" key="11">
    <source>
        <dbReference type="Proteomes" id="UP000625079"/>
    </source>
</evidence>
<dbReference type="PANTHER" id="PTHR30011">
    <property type="entry name" value="ALKANESULFONATE MONOOXYGENASE-RELATED"/>
    <property type="match status" value="1"/>
</dbReference>
<keyword evidence="10" id="KW-1185">Reference proteome</keyword>
<dbReference type="Proteomes" id="UP000625079">
    <property type="component" value="Unassembled WGS sequence"/>
</dbReference>
<dbReference type="PANTHER" id="PTHR30011:SF16">
    <property type="entry name" value="C2H2 FINGER DOMAIN TRANSCRIPTION FACTOR (EUROFUNG)-RELATED"/>
    <property type="match status" value="1"/>
</dbReference>
<dbReference type="InterPro" id="IPR036661">
    <property type="entry name" value="Luciferase-like_sf"/>
</dbReference>
<sequence length="449" mass="50169">MAKEIAFAALIHAAGSASAAWRHPDTDPKKALSLQYYTELAKLCEAGRFDLMFLADSPGVDVDNLHAMAQWPRGQNVLEPLTLLSALAASTEELGLGATVSASFTEPFNIARQFASLDHLSGGRAAWNVVTTANQYSCRNYGYKTMPPHDERYARAREALEVVRAYWDTWDDDAFIFDKARAMNFDPNRFHHVRYEGKHFKVQGGLNIARAPQGQPVIIQAGASSVGREFAAETAEVVFGTGATLEEAASLYKDIKSRMAKYRRDPSELKVLAGFRAMVGSTEAEAKEKLRLLNSVMPIEAKVAYVSTDLEVDLSKLPLDELVPEQMIPTSSNLHQGYFNILADMIRSRKFTLREIAQRYERGFEIFCGTPSQIADEMERWIDNEAGDGFMITFPYMPTCLEDFVSMVVPVLQERGLMRKSYRGKTLRENLGLRYPKNVNTKRPATGVP</sequence>
<keyword evidence="3" id="KW-0560">Oxidoreductase</keyword>
<dbReference type="EMBL" id="BMHC01000007">
    <property type="protein sequence ID" value="GGI26173.1"/>
    <property type="molecule type" value="Genomic_DNA"/>
</dbReference>
<proteinExistence type="inferred from homology"/>
<comment type="similarity">
    <text evidence="5">Belongs to the NtaA/SnaA/DszA monooxygenase family.</text>
</comment>
<dbReference type="InterPro" id="IPR011251">
    <property type="entry name" value="Luciferase-like_dom"/>
</dbReference>
<organism evidence="8 11">
    <name type="scientific">Bradyrhizobium guangdongense</name>
    <dbReference type="NCBI Taxonomy" id="1325090"/>
    <lineage>
        <taxon>Bacteria</taxon>
        <taxon>Pseudomonadati</taxon>
        <taxon>Pseudomonadota</taxon>
        <taxon>Alphaproteobacteria</taxon>
        <taxon>Hyphomicrobiales</taxon>
        <taxon>Nitrobacteraceae</taxon>
        <taxon>Bradyrhizobium</taxon>
    </lineage>
</organism>
<keyword evidence="4 8" id="KW-0503">Monooxygenase</keyword>
<evidence type="ECO:0000259" key="7">
    <source>
        <dbReference type="Pfam" id="PF00296"/>
    </source>
</evidence>
<keyword evidence="1 6" id="KW-0285">Flavoprotein</keyword>
<keyword evidence="9" id="KW-0614">Plasmid</keyword>
<reference evidence="9 10" key="2">
    <citation type="submission" date="2018-06" db="EMBL/GenBank/DDBJ databases">
        <title>Comparative genomics of rhizobia nodulating Arachis hypogaea in China.</title>
        <authorList>
            <person name="Li Y."/>
        </authorList>
    </citation>
    <scope>NUCLEOTIDE SEQUENCE [LARGE SCALE GENOMIC DNA]</scope>
    <source>
        <strain evidence="9 10">CCBAU 51658</strain>
        <plasmid evidence="9 10">unnamed</plasmid>
    </source>
</reference>
<reference evidence="8" key="1">
    <citation type="journal article" date="2014" name="Int. J. Syst. Evol. Microbiol.">
        <title>Complete genome sequence of Corynebacterium casei LMG S-19264T (=DSM 44701T), isolated from a smear-ripened cheese.</title>
        <authorList>
            <consortium name="US DOE Joint Genome Institute (JGI-PGF)"/>
            <person name="Walter F."/>
            <person name="Albersmeier A."/>
            <person name="Kalinowski J."/>
            <person name="Ruckert C."/>
        </authorList>
    </citation>
    <scope>NUCLEOTIDE SEQUENCE</scope>
    <source>
        <strain evidence="8">CGMCC 1.15034</strain>
    </source>
</reference>
<feature type="domain" description="Luciferase-like" evidence="7">
    <location>
        <begin position="22"/>
        <end position="380"/>
    </location>
</feature>
<accession>A0A410VIU3</accession>
<dbReference type="GO" id="GO:0004497">
    <property type="term" value="F:monooxygenase activity"/>
    <property type="evidence" value="ECO:0007669"/>
    <property type="project" value="UniProtKB-KW"/>
</dbReference>
<dbReference type="PIRSF" id="PIRSF000337">
    <property type="entry name" value="NTA_MOA"/>
    <property type="match status" value="1"/>
</dbReference>
<dbReference type="SUPFAM" id="SSF51679">
    <property type="entry name" value="Bacterial luciferase-like"/>
    <property type="match status" value="1"/>
</dbReference>
<feature type="binding site" evidence="6">
    <location>
        <position position="153"/>
    </location>
    <ligand>
        <name>FMN</name>
        <dbReference type="ChEBI" id="CHEBI:58210"/>
    </ligand>
</feature>
<dbReference type="Gene3D" id="3.20.20.30">
    <property type="entry name" value="Luciferase-like domain"/>
    <property type="match status" value="1"/>
</dbReference>
<dbReference type="OrthoDB" id="9779442at2"/>
<protein>
    <submittedName>
        <fullName evidence="8 9">Monooxygenase</fullName>
    </submittedName>
</protein>
<dbReference type="Proteomes" id="UP000593880">
    <property type="component" value="Plasmid unnamed"/>
</dbReference>
<dbReference type="EMBL" id="CP030058">
    <property type="protein sequence ID" value="QOZ64808.1"/>
    <property type="molecule type" value="Genomic_DNA"/>
</dbReference>
<evidence type="ECO:0000256" key="5">
    <source>
        <dbReference type="ARBA" id="ARBA00033748"/>
    </source>
</evidence>
<dbReference type="Pfam" id="PF00296">
    <property type="entry name" value="Bac_luciferase"/>
    <property type="match status" value="1"/>
</dbReference>
<feature type="binding site" evidence="6">
    <location>
        <position position="56"/>
    </location>
    <ligand>
        <name>FMN</name>
        <dbReference type="ChEBI" id="CHEBI:58210"/>
    </ligand>
</feature>
<evidence type="ECO:0000256" key="4">
    <source>
        <dbReference type="ARBA" id="ARBA00023033"/>
    </source>
</evidence>
<keyword evidence="2 6" id="KW-0288">FMN</keyword>
<feature type="binding site" evidence="6">
    <location>
        <position position="99"/>
    </location>
    <ligand>
        <name>FMN</name>
        <dbReference type="ChEBI" id="CHEBI:58210"/>
    </ligand>
</feature>
<evidence type="ECO:0000256" key="1">
    <source>
        <dbReference type="ARBA" id="ARBA00022630"/>
    </source>
</evidence>
<evidence type="ECO:0000313" key="8">
    <source>
        <dbReference type="EMBL" id="GGI26173.1"/>
    </source>
</evidence>
<dbReference type="AlphaFoldDB" id="A0A410VIU3"/>
<dbReference type="InterPro" id="IPR016215">
    <property type="entry name" value="NTA_MOA"/>
</dbReference>
<geneLocation type="plasmid" evidence="9 10">
    <name>unnamed</name>
</geneLocation>
<dbReference type="GO" id="GO:0016705">
    <property type="term" value="F:oxidoreductase activity, acting on paired donors, with incorporation or reduction of molecular oxygen"/>
    <property type="evidence" value="ECO:0007669"/>
    <property type="project" value="InterPro"/>
</dbReference>
<dbReference type="NCBIfam" id="TIGR03860">
    <property type="entry name" value="FMN_nitrolo"/>
    <property type="match status" value="1"/>
</dbReference>
<evidence type="ECO:0000313" key="10">
    <source>
        <dbReference type="Proteomes" id="UP000593880"/>
    </source>
</evidence>
<name>A0A410VIU3_9BRAD</name>
<dbReference type="CDD" id="cd01095">
    <property type="entry name" value="Nitrilotriacetate_monoxgenase"/>
    <property type="match status" value="1"/>
</dbReference>